<dbReference type="GO" id="GO:0005975">
    <property type="term" value="P:carbohydrate metabolic process"/>
    <property type="evidence" value="ECO:0007669"/>
    <property type="project" value="InterPro"/>
</dbReference>
<gene>
    <name evidence="3" type="ORF">A3F29_04375</name>
</gene>
<dbReference type="InterPro" id="IPR011060">
    <property type="entry name" value="RibuloseP-bd_barrel"/>
</dbReference>
<evidence type="ECO:0000313" key="3">
    <source>
        <dbReference type="EMBL" id="OGK30971.1"/>
    </source>
</evidence>
<evidence type="ECO:0000313" key="4">
    <source>
        <dbReference type="Proteomes" id="UP000177199"/>
    </source>
</evidence>
<proteinExistence type="predicted"/>
<dbReference type="EMBL" id="MFZV01000034">
    <property type="protein sequence ID" value="OGK30971.1"/>
    <property type="molecule type" value="Genomic_DNA"/>
</dbReference>
<dbReference type="Gene3D" id="3.20.20.70">
    <property type="entry name" value="Aldolase class I"/>
    <property type="match status" value="1"/>
</dbReference>
<organism evidence="3 4">
    <name type="scientific">Candidatus Roizmanbacteria bacterium RIFCSPHIGHO2_12_FULL_33_9</name>
    <dbReference type="NCBI Taxonomy" id="1802045"/>
    <lineage>
        <taxon>Bacteria</taxon>
        <taxon>Candidatus Roizmaniibacteriota</taxon>
    </lineage>
</organism>
<comment type="caution">
    <text evidence="3">The sequence shown here is derived from an EMBL/GenBank/DDBJ whole genome shotgun (WGS) entry which is preliminary data.</text>
</comment>
<name>A0A1F7HIC2_9BACT</name>
<dbReference type="AlphaFoldDB" id="A0A1F7HIC2"/>
<keyword evidence="2" id="KW-0413">Isomerase</keyword>
<evidence type="ECO:0000256" key="1">
    <source>
        <dbReference type="ARBA" id="ARBA00022723"/>
    </source>
</evidence>
<evidence type="ECO:0000256" key="2">
    <source>
        <dbReference type="ARBA" id="ARBA00023235"/>
    </source>
</evidence>
<accession>A0A1F7HIC2</accession>
<sequence length="223" mass="26080">MQIVPAILTSDIDSFWNQIERLLPFYNYFQVDIMDGTYGDNKTISFKNILETAESKKSICEKIKIDFQLIIKDPEVYYDEINKLKTKLNIKFIIFHYKTKLKIDLLYAKLGLNMGIALDPDDSIEQFQSEYDINRVKNIVIMTVYPKAQEQELLEYPLDKIEQLRNAGYRYYISVDGGVNENTIPLIISKKFQPDYLNIGSYFSKAENLEERINKVKVLIKSS</sequence>
<protein>
    <recommendedName>
        <fullName evidence="5">Ribulose-phosphate 3-epimerase</fullName>
    </recommendedName>
</protein>
<dbReference type="Pfam" id="PF00834">
    <property type="entry name" value="Ribul_P_3_epim"/>
    <property type="match status" value="1"/>
</dbReference>
<keyword evidence="1" id="KW-0479">Metal-binding</keyword>
<dbReference type="Proteomes" id="UP000177199">
    <property type="component" value="Unassembled WGS sequence"/>
</dbReference>
<dbReference type="InterPro" id="IPR000056">
    <property type="entry name" value="Ribul_P_3_epim-like"/>
</dbReference>
<evidence type="ECO:0008006" key="5">
    <source>
        <dbReference type="Google" id="ProtNLM"/>
    </source>
</evidence>
<dbReference type="GO" id="GO:0046872">
    <property type="term" value="F:metal ion binding"/>
    <property type="evidence" value="ECO:0007669"/>
    <property type="project" value="UniProtKB-KW"/>
</dbReference>
<dbReference type="GO" id="GO:0016857">
    <property type="term" value="F:racemase and epimerase activity, acting on carbohydrates and derivatives"/>
    <property type="evidence" value="ECO:0007669"/>
    <property type="project" value="InterPro"/>
</dbReference>
<reference evidence="3 4" key="1">
    <citation type="journal article" date="2016" name="Nat. Commun.">
        <title>Thousands of microbial genomes shed light on interconnected biogeochemical processes in an aquifer system.</title>
        <authorList>
            <person name="Anantharaman K."/>
            <person name="Brown C.T."/>
            <person name="Hug L.A."/>
            <person name="Sharon I."/>
            <person name="Castelle C.J."/>
            <person name="Probst A.J."/>
            <person name="Thomas B.C."/>
            <person name="Singh A."/>
            <person name="Wilkins M.J."/>
            <person name="Karaoz U."/>
            <person name="Brodie E.L."/>
            <person name="Williams K.H."/>
            <person name="Hubbard S.S."/>
            <person name="Banfield J.F."/>
        </authorList>
    </citation>
    <scope>NUCLEOTIDE SEQUENCE [LARGE SCALE GENOMIC DNA]</scope>
</reference>
<dbReference type="PANTHER" id="PTHR11749">
    <property type="entry name" value="RIBULOSE-5-PHOSPHATE-3-EPIMERASE"/>
    <property type="match status" value="1"/>
</dbReference>
<dbReference type="InterPro" id="IPR013785">
    <property type="entry name" value="Aldolase_TIM"/>
</dbReference>
<dbReference type="SUPFAM" id="SSF51366">
    <property type="entry name" value="Ribulose-phoshate binding barrel"/>
    <property type="match status" value="1"/>
</dbReference>